<organism evidence="1">
    <name type="scientific">Pseudomonas syringae pv. actinidiae</name>
    <dbReference type="NCBI Taxonomy" id="103796"/>
    <lineage>
        <taxon>Bacteria</taxon>
        <taxon>Pseudomonadati</taxon>
        <taxon>Pseudomonadota</taxon>
        <taxon>Gammaproteobacteria</taxon>
        <taxon>Pseudomonadales</taxon>
        <taxon>Pseudomonadaceae</taxon>
        <taxon>Pseudomonas</taxon>
        <taxon>Pseudomonas syringae</taxon>
    </lineage>
</organism>
<dbReference type="RefSeq" id="WP_122290385.1">
    <property type="nucleotide sequence ID" value="NZ_KX009063.1"/>
</dbReference>
<accession>A0A2P0QFQ5</accession>
<geneLocation type="plasmid" evidence="1">
    <name>pPU_RT811</name>
</geneLocation>
<keyword evidence="1" id="KW-0614">Plasmid</keyword>
<protein>
    <submittedName>
        <fullName evidence="1">Uncharacterized protein</fullName>
    </submittedName>
</protein>
<name>A0A2P0QFQ5_PSESF</name>
<dbReference type="EMBL" id="KX009063">
    <property type="protein sequence ID" value="ARO45228.1"/>
    <property type="molecule type" value="Genomic_DNA"/>
</dbReference>
<sequence length="128" mass="14333">MPKTLPIRLTDEQTRRLEEGAALAGYKHVSTYARDRLFSLIEQDKSQDQVAHWATMQKIEYQLDSIEQSQAVQQTLMAATLYLIRENSSTGVRNGLRAQLKSLGASTQILDALLPDLASDIERISGDE</sequence>
<proteinExistence type="predicted"/>
<dbReference type="AlphaFoldDB" id="A0A2P0QFQ5"/>
<reference evidence="1" key="1">
    <citation type="submission" date="2016-03" db="EMBL/GenBank/DDBJ databases">
        <title>The evolution of Pseudomonas syringae pv. actinidiae in New Zealand.</title>
        <authorList>
            <person name="Taiaroa G."/>
            <person name="Poulter R.T.M."/>
            <person name="Lamont I."/>
            <person name="Stockwell P."/>
            <person name="Butler M.I."/>
        </authorList>
    </citation>
    <scope>NUCLEOTIDE SEQUENCE</scope>
    <source>
        <strain evidence="1">RT811</strain>
        <plasmid evidence="1">pPU_RT811</plasmid>
    </source>
</reference>
<evidence type="ECO:0000313" key="1">
    <source>
        <dbReference type="EMBL" id="ARO45228.1"/>
    </source>
</evidence>